<dbReference type="Gene3D" id="2.40.110.10">
    <property type="entry name" value="Butyryl-CoA Dehydrogenase, subunit A, domain 2"/>
    <property type="match status" value="1"/>
</dbReference>
<dbReference type="PIRSF" id="PIRSF016578">
    <property type="entry name" value="HsaA"/>
    <property type="match status" value="1"/>
</dbReference>
<accession>A0A840ISK5</accession>
<dbReference type="Pfam" id="PF08028">
    <property type="entry name" value="Acyl-CoA_dh_2"/>
    <property type="match status" value="1"/>
</dbReference>
<evidence type="ECO:0000259" key="4">
    <source>
        <dbReference type="Pfam" id="PF08028"/>
    </source>
</evidence>
<protein>
    <submittedName>
        <fullName evidence="5">Alkylation response protein AidB-like acyl-CoA dehydrogenase</fullName>
    </submittedName>
</protein>
<feature type="domain" description="Acyl-CoA dehydrogenase C-terminal" evidence="4">
    <location>
        <begin position="249"/>
        <end position="379"/>
    </location>
</feature>
<dbReference type="Pfam" id="PF02771">
    <property type="entry name" value="Acyl-CoA_dh_N"/>
    <property type="match status" value="1"/>
</dbReference>
<dbReference type="PANTHER" id="PTHR48083">
    <property type="entry name" value="MEDIUM-CHAIN SPECIFIC ACYL-COA DEHYDROGENASE, MITOCHONDRIAL-RELATED"/>
    <property type="match status" value="1"/>
</dbReference>
<dbReference type="EMBL" id="JACHMG010000001">
    <property type="protein sequence ID" value="MBB4684435.1"/>
    <property type="molecule type" value="Genomic_DNA"/>
</dbReference>
<dbReference type="SUPFAM" id="SSF47203">
    <property type="entry name" value="Acyl-CoA dehydrogenase C-terminal domain-like"/>
    <property type="match status" value="1"/>
</dbReference>
<comment type="similarity">
    <text evidence="2">Belongs to the HpaH/HsaA monooxygenase family.</text>
</comment>
<dbReference type="InterPro" id="IPR036250">
    <property type="entry name" value="AcylCo_DH-like_C"/>
</dbReference>
<keyword evidence="6" id="KW-1185">Reference proteome</keyword>
<keyword evidence="1" id="KW-0560">Oxidoreductase</keyword>
<dbReference type="PANTHER" id="PTHR48083:SF19">
    <property type="entry name" value="FLAVIN-DEPENDENT MONOOXYGENASE, OXYGENASE SUBUNIT HSAA"/>
    <property type="match status" value="1"/>
</dbReference>
<dbReference type="GO" id="GO:0005737">
    <property type="term" value="C:cytoplasm"/>
    <property type="evidence" value="ECO:0007669"/>
    <property type="project" value="TreeGrafter"/>
</dbReference>
<sequence>MARRAFQGRRHHMTKTARYTSEAAEALVARARAAVPVLAAHAGVTDQQGRVASESLEVLREAGLFALGTPVEFGGTDVDLVTQVQVLSELGRGCPSSAWLVTISAGTKDHFSRLFPKEVLAEVYAQPDVRWCGGATPGEAVAAPGGSRVSGRWAYASGAEDAHWALLSVVSVRDDGVPQVGGALVPMSELAIDRTWRVAGFQGTGSHTVVANNVFVPAERMIQLPRGLGGAPDVTLGEPLSIVSQSVAVAGVLAGAARGALDVVEAVVGTRKPPISPYDSLAESASARHVFATAEHMVTSGYDRLVSLAGRIADQAPGEEVTDVQRSALRMELVSVLQQFQRAVDLLLDLHGSSAFALDNPLQRFWRDLNVGARHAQLSTYLTTENHGLLVTGAGGPLLMG</sequence>
<dbReference type="GO" id="GO:0050660">
    <property type="term" value="F:flavin adenine dinucleotide binding"/>
    <property type="evidence" value="ECO:0007669"/>
    <property type="project" value="InterPro"/>
</dbReference>
<dbReference type="InterPro" id="IPR013786">
    <property type="entry name" value="AcylCoA_DH/ox_N"/>
</dbReference>
<feature type="domain" description="Acyl-CoA dehydrogenase/oxidase N-terminal" evidence="3">
    <location>
        <begin position="24"/>
        <end position="103"/>
    </location>
</feature>
<evidence type="ECO:0000259" key="3">
    <source>
        <dbReference type="Pfam" id="PF02771"/>
    </source>
</evidence>
<dbReference type="InterPro" id="IPR013107">
    <property type="entry name" value="Acyl-CoA_DH_C"/>
</dbReference>
<organism evidence="5 6">
    <name type="scientific">Amycolatopsis jiangsuensis</name>
    <dbReference type="NCBI Taxonomy" id="1181879"/>
    <lineage>
        <taxon>Bacteria</taxon>
        <taxon>Bacillati</taxon>
        <taxon>Actinomycetota</taxon>
        <taxon>Actinomycetes</taxon>
        <taxon>Pseudonocardiales</taxon>
        <taxon>Pseudonocardiaceae</taxon>
        <taxon>Amycolatopsis</taxon>
    </lineage>
</organism>
<evidence type="ECO:0000313" key="5">
    <source>
        <dbReference type="EMBL" id="MBB4684435.1"/>
    </source>
</evidence>
<dbReference type="Gene3D" id="1.20.140.10">
    <property type="entry name" value="Butyryl-CoA Dehydrogenase, subunit A, domain 3"/>
    <property type="match status" value="1"/>
</dbReference>
<dbReference type="InterPro" id="IPR050741">
    <property type="entry name" value="Acyl-CoA_dehydrogenase"/>
</dbReference>
<reference evidence="5 6" key="1">
    <citation type="submission" date="2020-08" db="EMBL/GenBank/DDBJ databases">
        <title>Sequencing the genomes of 1000 actinobacteria strains.</title>
        <authorList>
            <person name="Klenk H.-P."/>
        </authorList>
    </citation>
    <scope>NUCLEOTIDE SEQUENCE [LARGE SCALE GENOMIC DNA]</scope>
    <source>
        <strain evidence="5 6">DSM 45859</strain>
    </source>
</reference>
<gene>
    <name evidence="5" type="ORF">BJY18_001920</name>
</gene>
<dbReference type="RefSeq" id="WP_184779505.1">
    <property type="nucleotide sequence ID" value="NZ_JACHMG010000001.1"/>
</dbReference>
<dbReference type="InterPro" id="IPR009100">
    <property type="entry name" value="AcylCoA_DH/oxidase_NM_dom_sf"/>
</dbReference>
<dbReference type="InterPro" id="IPR046373">
    <property type="entry name" value="Acyl-CoA_Oxase/DH_mid-dom_sf"/>
</dbReference>
<proteinExistence type="inferred from homology"/>
<evidence type="ECO:0000256" key="2">
    <source>
        <dbReference type="ARBA" id="ARBA00049661"/>
    </source>
</evidence>
<dbReference type="Proteomes" id="UP000581769">
    <property type="component" value="Unassembled WGS sequence"/>
</dbReference>
<dbReference type="AlphaFoldDB" id="A0A840ISK5"/>
<name>A0A840ISK5_9PSEU</name>
<dbReference type="SUPFAM" id="SSF56645">
    <property type="entry name" value="Acyl-CoA dehydrogenase NM domain-like"/>
    <property type="match status" value="1"/>
</dbReference>
<dbReference type="InterPro" id="IPR037069">
    <property type="entry name" value="AcylCoA_DH/ox_N_sf"/>
</dbReference>
<dbReference type="GO" id="GO:0016712">
    <property type="term" value="F:oxidoreductase activity, acting on paired donors, with incorporation or reduction of molecular oxygen, reduced flavin or flavoprotein as one donor, and incorporation of one atom of oxygen"/>
    <property type="evidence" value="ECO:0007669"/>
    <property type="project" value="TreeGrafter"/>
</dbReference>
<evidence type="ECO:0000313" key="6">
    <source>
        <dbReference type="Proteomes" id="UP000581769"/>
    </source>
</evidence>
<evidence type="ECO:0000256" key="1">
    <source>
        <dbReference type="ARBA" id="ARBA00023002"/>
    </source>
</evidence>
<dbReference type="Gene3D" id="1.10.540.10">
    <property type="entry name" value="Acyl-CoA dehydrogenase/oxidase, N-terminal domain"/>
    <property type="match status" value="1"/>
</dbReference>
<dbReference type="GO" id="GO:0033539">
    <property type="term" value="P:fatty acid beta-oxidation using acyl-CoA dehydrogenase"/>
    <property type="evidence" value="ECO:0007669"/>
    <property type="project" value="TreeGrafter"/>
</dbReference>
<comment type="caution">
    <text evidence="5">The sequence shown here is derived from an EMBL/GenBank/DDBJ whole genome shotgun (WGS) entry which is preliminary data.</text>
</comment>
<dbReference type="GO" id="GO:0003995">
    <property type="term" value="F:acyl-CoA dehydrogenase activity"/>
    <property type="evidence" value="ECO:0007669"/>
    <property type="project" value="TreeGrafter"/>
</dbReference>